<evidence type="ECO:0000256" key="3">
    <source>
        <dbReference type="PROSITE-ProRule" id="PRU00221"/>
    </source>
</evidence>
<evidence type="ECO:0000256" key="4">
    <source>
        <dbReference type="SAM" id="MobiDB-lite"/>
    </source>
</evidence>
<dbReference type="Ensembl" id="ENSSLUT00000010221.1">
    <property type="protein sequence ID" value="ENSSLUP00000009909.1"/>
    <property type="gene ID" value="ENSSLUG00000004337.1"/>
</dbReference>
<feature type="domain" description="WDR36/Utp21 C-terminal" evidence="5">
    <location>
        <begin position="675"/>
        <end position="740"/>
    </location>
</feature>
<dbReference type="PROSITE" id="PS00678">
    <property type="entry name" value="WD_REPEATS_1"/>
    <property type="match status" value="1"/>
</dbReference>
<feature type="repeat" description="WD" evidence="3">
    <location>
        <begin position="475"/>
        <end position="516"/>
    </location>
</feature>
<dbReference type="GeneTree" id="ENSGT00940000153662"/>
<name>A0A8D0CTD1_SANLU</name>
<reference evidence="7" key="1">
    <citation type="submission" date="2025-08" db="UniProtKB">
        <authorList>
            <consortium name="Ensembl"/>
        </authorList>
    </citation>
    <scope>IDENTIFICATION</scope>
</reference>
<keyword evidence="2" id="KW-0677">Repeat</keyword>
<dbReference type="InterPro" id="IPR007319">
    <property type="entry name" value="WDR36/Utp21_C"/>
</dbReference>
<dbReference type="InterPro" id="IPR036322">
    <property type="entry name" value="WD40_repeat_dom_sf"/>
</dbReference>
<dbReference type="PROSITE" id="PS50082">
    <property type="entry name" value="WD_REPEATS_2"/>
    <property type="match status" value="3"/>
</dbReference>
<protein>
    <submittedName>
        <fullName evidence="7">WD repeat domain 36</fullName>
    </submittedName>
</protein>
<dbReference type="PANTHER" id="PTHR22840:SF12">
    <property type="entry name" value="WD REPEAT-CONTAINING PROTEIN 36"/>
    <property type="match status" value="1"/>
</dbReference>
<evidence type="ECO:0000256" key="1">
    <source>
        <dbReference type="ARBA" id="ARBA00022574"/>
    </source>
</evidence>
<dbReference type="Gene3D" id="2.130.10.10">
    <property type="entry name" value="YVTN repeat-like/Quinoprotein amine dehydrogenase"/>
    <property type="match status" value="2"/>
</dbReference>
<dbReference type="Pfam" id="PF25171">
    <property type="entry name" value="Beta-prop_WDR36-Utp21_1st"/>
    <property type="match status" value="1"/>
</dbReference>
<feature type="repeat" description="WD" evidence="3">
    <location>
        <begin position="268"/>
        <end position="299"/>
    </location>
</feature>
<dbReference type="SMART" id="SM00320">
    <property type="entry name" value="WD40"/>
    <property type="match status" value="8"/>
</dbReference>
<organism evidence="7 8">
    <name type="scientific">Sander lucioperca</name>
    <name type="common">Pike-perch</name>
    <name type="synonym">Perca lucioperca</name>
    <dbReference type="NCBI Taxonomy" id="283035"/>
    <lineage>
        <taxon>Eukaryota</taxon>
        <taxon>Metazoa</taxon>
        <taxon>Chordata</taxon>
        <taxon>Craniata</taxon>
        <taxon>Vertebrata</taxon>
        <taxon>Euteleostomi</taxon>
        <taxon>Actinopterygii</taxon>
        <taxon>Neopterygii</taxon>
        <taxon>Teleostei</taxon>
        <taxon>Neoteleostei</taxon>
        <taxon>Acanthomorphata</taxon>
        <taxon>Eupercaria</taxon>
        <taxon>Perciformes</taxon>
        <taxon>Percoidei</taxon>
        <taxon>Percidae</taxon>
        <taxon>Luciopercinae</taxon>
        <taxon>Sander</taxon>
    </lineage>
</organism>
<dbReference type="SUPFAM" id="SSF50978">
    <property type="entry name" value="WD40 repeat-like"/>
    <property type="match status" value="1"/>
</dbReference>
<feature type="domain" description="WDR36/Utp21 N-terminal" evidence="6">
    <location>
        <begin position="37"/>
        <end position="302"/>
    </location>
</feature>
<feature type="repeat" description="WD" evidence="3">
    <location>
        <begin position="552"/>
        <end position="593"/>
    </location>
</feature>
<sequence>MPVGGSALFSGFRVLGLYSGHVPHALRYHQKHREFYVVTAVGRSFHTYNVNRLGIVAVSNSLPDDISCVAADRMLVFAAAGRDISAFARNKEVVMRYHGHRQEVRLLLPLGDQLISADAGGDVIVWDVQGGDEYLRLQFDSASFSVSAMMHPSTYLNKVLLGSSQGALQLWNIKTSKLVFTFPGWSAGVTSLQQSPAVDVVGVGTATGRIIIHNIRLDETLMSFTQDWGPISSLAFRTDGPPIVASGSPQGHIAFWDLERRQLVTQLRNAHSTAVAAATFVHREPLLVTNGADNAIKVWIFDQEGGGARLLRSRQGHSAPPTTIHHHGNDGKNILSAGQDGTLQSFSTVHERFNKNLGHGSINKKKEKKKKKGLSYEELRLPAITAFSSAAARQSDWDGIVACHRGRLATTTWNYQRCTMGAHHLQPPAARGNAIATAVDITSCGNFAVIGSSCGRVDVYNLQSGQHRGCYGNDEKAHSGAVRGVATETLNQMTFTAGSDWLLKFWRFKTNSWLHANSVVFLFPVSGMLALALDDFTLAVVDIETRRVVRKFAGHHGNVNDMTFSPDGRWLVTAAMDCTIRTWDLPSGSLVDCFLVAMAPVGVSLSPTGDFLATAHVDSLGVYLWTNKSLCGPVGLRPLPADHQPTEETLPGVTADESEQEVTSEEVDDAYRSAEQLGAELVTLSLLPESRWKSLLHLDVIKRRNKPVAPPAAPAAAPFFLPTLPGLTPRFAEPTPSEQETQVQLLLLLLLPRRAFISDIYILTRNSPEIPITKPTRLHVNNHLTSEGGGAKRTLLRLSSRLEAGWAELRASFDQSLCLLTYAKSALL</sequence>
<dbReference type="PROSITE" id="PS50294">
    <property type="entry name" value="WD_REPEATS_REGION"/>
    <property type="match status" value="2"/>
</dbReference>
<evidence type="ECO:0000313" key="7">
    <source>
        <dbReference type="Ensembl" id="ENSSLUP00000009909.1"/>
    </source>
</evidence>
<dbReference type="SUPFAM" id="SSF101908">
    <property type="entry name" value="Putative isomerase YbhE"/>
    <property type="match status" value="1"/>
</dbReference>
<feature type="region of interest" description="Disordered" evidence="4">
    <location>
        <begin position="641"/>
        <end position="660"/>
    </location>
</feature>
<dbReference type="Pfam" id="PF25168">
    <property type="entry name" value="Beta-prop_WDR36-Utp21_2nd"/>
    <property type="match status" value="1"/>
</dbReference>
<dbReference type="InterPro" id="IPR019775">
    <property type="entry name" value="WD40_repeat_CS"/>
</dbReference>
<reference evidence="7" key="2">
    <citation type="submission" date="2025-09" db="UniProtKB">
        <authorList>
            <consortium name="Ensembl"/>
        </authorList>
    </citation>
    <scope>IDENTIFICATION</scope>
</reference>
<dbReference type="AlphaFoldDB" id="A0A8D0CTD1"/>
<dbReference type="Pfam" id="PF04192">
    <property type="entry name" value="Utp21"/>
    <property type="match status" value="1"/>
</dbReference>
<keyword evidence="8" id="KW-1185">Reference proteome</keyword>
<evidence type="ECO:0000259" key="5">
    <source>
        <dbReference type="Pfam" id="PF04192"/>
    </source>
</evidence>
<accession>A0A8D0CTD1</accession>
<evidence type="ECO:0000313" key="8">
    <source>
        <dbReference type="Proteomes" id="UP000694568"/>
    </source>
</evidence>
<dbReference type="InterPro" id="IPR015943">
    <property type="entry name" value="WD40/YVTN_repeat-like_dom_sf"/>
</dbReference>
<evidence type="ECO:0000259" key="6">
    <source>
        <dbReference type="Pfam" id="PF25171"/>
    </source>
</evidence>
<dbReference type="InterPro" id="IPR001680">
    <property type="entry name" value="WD40_rpt"/>
</dbReference>
<dbReference type="InterPro" id="IPR059157">
    <property type="entry name" value="WDR36-Utp21_N"/>
</dbReference>
<dbReference type="GO" id="GO:0034388">
    <property type="term" value="C:Pwp2p-containing subcomplex of 90S preribosome"/>
    <property type="evidence" value="ECO:0007669"/>
    <property type="project" value="TreeGrafter"/>
</dbReference>
<proteinExistence type="predicted"/>
<gene>
    <name evidence="7" type="primary">wdr36</name>
</gene>
<dbReference type="FunFam" id="2.130.10.10:FF:000109">
    <property type="entry name" value="WD repeat domain 36"/>
    <property type="match status" value="1"/>
</dbReference>
<dbReference type="PANTHER" id="PTHR22840">
    <property type="entry name" value="WD REPEAT-CONTAINING PROTEIN 36"/>
    <property type="match status" value="1"/>
</dbReference>
<evidence type="ECO:0000256" key="2">
    <source>
        <dbReference type="ARBA" id="ARBA00022737"/>
    </source>
</evidence>
<dbReference type="Proteomes" id="UP000694568">
    <property type="component" value="Unplaced"/>
</dbReference>
<dbReference type="GO" id="GO:0032040">
    <property type="term" value="C:small-subunit processome"/>
    <property type="evidence" value="ECO:0007669"/>
    <property type="project" value="InterPro"/>
</dbReference>
<keyword evidence="1 3" id="KW-0853">WD repeat</keyword>
<dbReference type="GO" id="GO:0006364">
    <property type="term" value="P:rRNA processing"/>
    <property type="evidence" value="ECO:0007669"/>
    <property type="project" value="InterPro"/>
</dbReference>